<comment type="caution">
    <text evidence="1">The sequence shown here is derived from an EMBL/GenBank/DDBJ whole genome shotgun (WGS) entry which is preliminary data.</text>
</comment>
<gene>
    <name evidence="1" type="ORF">PsYK624_137680</name>
</gene>
<evidence type="ECO:0008006" key="3">
    <source>
        <dbReference type="Google" id="ProtNLM"/>
    </source>
</evidence>
<proteinExistence type="predicted"/>
<sequence>MSSSDLLSLYNNVLGSKFQLTDPGLHECLEHFIASSMDFGQLYGYLRHMQRPDFEFAIDDIEERHRRDEALRRDIVHGTYISNADVPPRRVWDLFSNRVLPFYVIPQSRTEPQGSPIPESLWTVSHSWVGTRARRAVWTSINGKQWPVPVPKGTTLDHVRVELLNLGAEYVWLDVLCLRQHGNEQDEALWVEEWKLDVPTIGYIYSIPRKPCITYFNGLGLPFDSRPETRASDCHWLHRVWTVQEATTSWLPGGATSKMSRDAAYFFREVLPNAIPASSIYPISIAVTAVQQRSCTTPLDRVHGLAYVLNCSTLPIYDEDIMSGQERFKDVTVVYISEDEVQNKVLE</sequence>
<organism evidence="1 2">
    <name type="scientific">Phanerochaete sordida</name>
    <dbReference type="NCBI Taxonomy" id="48140"/>
    <lineage>
        <taxon>Eukaryota</taxon>
        <taxon>Fungi</taxon>
        <taxon>Dikarya</taxon>
        <taxon>Basidiomycota</taxon>
        <taxon>Agaricomycotina</taxon>
        <taxon>Agaricomycetes</taxon>
        <taxon>Polyporales</taxon>
        <taxon>Phanerochaetaceae</taxon>
        <taxon>Phanerochaete</taxon>
    </lineage>
</organism>
<dbReference type="AlphaFoldDB" id="A0A9P3GLI8"/>
<reference evidence="1 2" key="1">
    <citation type="submission" date="2021-08" db="EMBL/GenBank/DDBJ databases">
        <title>Draft Genome Sequence of Phanerochaete sordida strain YK-624.</title>
        <authorList>
            <person name="Mori T."/>
            <person name="Dohra H."/>
            <person name="Suzuki T."/>
            <person name="Kawagishi H."/>
            <person name="Hirai H."/>
        </authorList>
    </citation>
    <scope>NUCLEOTIDE SEQUENCE [LARGE SCALE GENOMIC DNA]</scope>
    <source>
        <strain evidence="1 2">YK-624</strain>
    </source>
</reference>
<keyword evidence="2" id="KW-1185">Reference proteome</keyword>
<dbReference type="OrthoDB" id="2957144at2759"/>
<dbReference type="Proteomes" id="UP000703269">
    <property type="component" value="Unassembled WGS sequence"/>
</dbReference>
<evidence type="ECO:0000313" key="2">
    <source>
        <dbReference type="Proteomes" id="UP000703269"/>
    </source>
</evidence>
<dbReference type="EMBL" id="BPQB01000073">
    <property type="protein sequence ID" value="GJE97547.1"/>
    <property type="molecule type" value="Genomic_DNA"/>
</dbReference>
<name>A0A9P3GLI8_9APHY</name>
<evidence type="ECO:0000313" key="1">
    <source>
        <dbReference type="EMBL" id="GJE97547.1"/>
    </source>
</evidence>
<protein>
    <recommendedName>
        <fullName evidence="3">Heterokaryon incompatibility domain-containing protein</fullName>
    </recommendedName>
</protein>
<accession>A0A9P3GLI8</accession>